<evidence type="ECO:0000256" key="2">
    <source>
        <dbReference type="ARBA" id="ARBA00023224"/>
    </source>
</evidence>
<dbReference type="OrthoDB" id="9808588at2"/>
<keyword evidence="5" id="KW-0175">Coiled coil</keyword>
<dbReference type="Gene3D" id="6.10.250.3200">
    <property type="match status" value="1"/>
</dbReference>
<feature type="domain" description="Methyl-accepting transducer" evidence="6">
    <location>
        <begin position="62"/>
        <end position="273"/>
    </location>
</feature>
<dbReference type="PANTHER" id="PTHR32089:SF112">
    <property type="entry name" value="LYSOZYME-LIKE PROTEIN-RELATED"/>
    <property type="match status" value="1"/>
</dbReference>
<dbReference type="Gene3D" id="1.20.120.30">
    <property type="entry name" value="Aspartate receptor, ligand-binding domain"/>
    <property type="match status" value="1"/>
</dbReference>
<evidence type="ECO:0000313" key="7">
    <source>
        <dbReference type="EMBL" id="GAC29115.1"/>
    </source>
</evidence>
<dbReference type="GO" id="GO:0004888">
    <property type="term" value="F:transmembrane signaling receptor activity"/>
    <property type="evidence" value="ECO:0007669"/>
    <property type="project" value="InterPro"/>
</dbReference>
<dbReference type="GO" id="GO:0016020">
    <property type="term" value="C:membrane"/>
    <property type="evidence" value="ECO:0007669"/>
    <property type="project" value="UniProtKB-SubCell"/>
</dbReference>
<dbReference type="Pfam" id="PF13682">
    <property type="entry name" value="CZB"/>
    <property type="match status" value="1"/>
</dbReference>
<dbReference type="InterPro" id="IPR025991">
    <property type="entry name" value="Chemoreceptor_zinc-bind_dom"/>
</dbReference>
<keyword evidence="2 4" id="KW-0807">Transducer</keyword>
<evidence type="ECO:0000313" key="8">
    <source>
        <dbReference type="Proteomes" id="UP000006251"/>
    </source>
</evidence>
<dbReference type="PRINTS" id="PR00260">
    <property type="entry name" value="CHEMTRNSDUCR"/>
</dbReference>
<dbReference type="GO" id="GO:0006935">
    <property type="term" value="P:chemotaxis"/>
    <property type="evidence" value="ECO:0007669"/>
    <property type="project" value="InterPro"/>
</dbReference>
<evidence type="ECO:0000259" key="6">
    <source>
        <dbReference type="PROSITE" id="PS50111"/>
    </source>
</evidence>
<dbReference type="InterPro" id="IPR004089">
    <property type="entry name" value="MCPsignal_dom"/>
</dbReference>
<organism evidence="7 8">
    <name type="scientific">Brumicola pallidula DSM 14239 = ACAM 615</name>
    <dbReference type="NCBI Taxonomy" id="1121922"/>
    <lineage>
        <taxon>Bacteria</taxon>
        <taxon>Pseudomonadati</taxon>
        <taxon>Pseudomonadota</taxon>
        <taxon>Gammaproteobacteria</taxon>
        <taxon>Alteromonadales</taxon>
        <taxon>Alteromonadaceae</taxon>
        <taxon>Brumicola</taxon>
    </lineage>
</organism>
<gene>
    <name evidence="7" type="ORF">GPAL_2254</name>
</gene>
<dbReference type="AlphaFoldDB" id="K7A0R1"/>
<protein>
    <submittedName>
        <fullName evidence="7">Methyl-accepting chemotaxis protein</fullName>
    </submittedName>
</protein>
<dbReference type="SMART" id="SM00283">
    <property type="entry name" value="MA"/>
    <property type="match status" value="1"/>
</dbReference>
<comment type="subcellular location">
    <subcellularLocation>
        <location evidence="1">Membrane</location>
    </subcellularLocation>
</comment>
<evidence type="ECO:0000256" key="4">
    <source>
        <dbReference type="PROSITE-ProRule" id="PRU00284"/>
    </source>
</evidence>
<proteinExistence type="inferred from homology"/>
<reference evidence="8" key="1">
    <citation type="journal article" date="2014" name="Environ. Microbiol.">
        <title>Comparative genomics of the marine bacterial genus Glaciecola reveals the high degree of genomic diversity and genomic characteristic for cold adaptation.</title>
        <authorList>
            <person name="Qin Q.L."/>
            <person name="Xie B.B."/>
            <person name="Yu Y."/>
            <person name="Shu Y.L."/>
            <person name="Rong J.C."/>
            <person name="Zhang Y.J."/>
            <person name="Zhao D.L."/>
            <person name="Chen X.L."/>
            <person name="Zhang X.Y."/>
            <person name="Chen B."/>
            <person name="Zhou B.C."/>
            <person name="Zhang Y.Z."/>
        </authorList>
    </citation>
    <scope>NUCLEOTIDE SEQUENCE [LARGE SCALE GENOMIC DNA]</scope>
    <source>
        <strain evidence="8">ACAM 615</strain>
    </source>
</reference>
<comment type="caution">
    <text evidence="7">The sequence shown here is derived from an EMBL/GenBank/DDBJ whole genome shotgun (WGS) entry which is preliminary data.</text>
</comment>
<comment type="similarity">
    <text evidence="3">Belongs to the methyl-accepting chemotaxis (MCP) protein family.</text>
</comment>
<sequence>MFVLASNYQKLERENAQLKVQLNDVNSLLSEQKAENHALTQELNMPNPNEEFEKSLVKCTLESLAQVEGIRQTVLESFLSIQAESESVEKINILFDLSTSSLSDIANSMSGLNIKMSSMTQNISGLSDKADHINKFVSTITSISDQTNLLALNAAIEAARAGDAGRGFSVVADEVRSLATETNKSASEVADLVGNIISSTKTAVESAEDVKHNNETLSVGVNTLSENYSSIVTSSNKMKSTIEESAHRTFIQTVKLDHIVWKSEVYAVIHGMSKKLAQDFVSHKNCRLGQWYDTNGMQKYSNVGSFRSLDQPHAEVHNEGAKALEAFADQNQEQTIMALQKMENASQKVMGYLDDIANFSQA</sequence>
<dbReference type="EMBL" id="BAEQ01000042">
    <property type="protein sequence ID" value="GAC29115.1"/>
    <property type="molecule type" value="Genomic_DNA"/>
</dbReference>
<evidence type="ECO:0000256" key="3">
    <source>
        <dbReference type="ARBA" id="ARBA00029447"/>
    </source>
</evidence>
<feature type="coiled-coil region" evidence="5">
    <location>
        <begin position="1"/>
        <end position="42"/>
    </location>
</feature>
<dbReference type="InterPro" id="IPR004090">
    <property type="entry name" value="Chemotax_Me-accpt_rcpt"/>
</dbReference>
<name>K7A0R1_9ALTE</name>
<evidence type="ECO:0000256" key="5">
    <source>
        <dbReference type="SAM" id="Coils"/>
    </source>
</evidence>
<dbReference type="Proteomes" id="UP000006251">
    <property type="component" value="Unassembled WGS sequence"/>
</dbReference>
<dbReference type="STRING" id="1121922.GCA_000428905_02634"/>
<dbReference type="Pfam" id="PF00015">
    <property type="entry name" value="MCPsignal"/>
    <property type="match status" value="1"/>
</dbReference>
<dbReference type="SUPFAM" id="SSF58104">
    <property type="entry name" value="Methyl-accepting chemotaxis protein (MCP) signaling domain"/>
    <property type="match status" value="1"/>
</dbReference>
<dbReference type="RefSeq" id="WP_006011669.1">
    <property type="nucleotide sequence ID" value="NZ_AUAV01000014.1"/>
</dbReference>
<dbReference type="PROSITE" id="PS50111">
    <property type="entry name" value="CHEMOTAXIS_TRANSDUC_2"/>
    <property type="match status" value="1"/>
</dbReference>
<evidence type="ECO:0000256" key="1">
    <source>
        <dbReference type="ARBA" id="ARBA00004370"/>
    </source>
</evidence>
<accession>K7A0R1</accession>
<keyword evidence="8" id="KW-1185">Reference proteome</keyword>
<dbReference type="PANTHER" id="PTHR32089">
    <property type="entry name" value="METHYL-ACCEPTING CHEMOTAXIS PROTEIN MCPB"/>
    <property type="match status" value="1"/>
</dbReference>
<dbReference type="GO" id="GO:0007165">
    <property type="term" value="P:signal transduction"/>
    <property type="evidence" value="ECO:0007669"/>
    <property type="project" value="UniProtKB-KW"/>
</dbReference>